<dbReference type="EMBL" id="JARKIB010000092">
    <property type="protein sequence ID" value="KAJ7743131.1"/>
    <property type="molecule type" value="Genomic_DNA"/>
</dbReference>
<dbReference type="Gene3D" id="6.10.140.2220">
    <property type="match status" value="1"/>
</dbReference>
<feature type="region of interest" description="Disordered" evidence="1">
    <location>
        <begin position="1"/>
        <end position="29"/>
    </location>
</feature>
<gene>
    <name evidence="2" type="ORF">B0H16DRAFT_1693586</name>
</gene>
<name>A0AAD7N245_9AGAR</name>
<proteinExistence type="predicted"/>
<evidence type="ECO:0000313" key="3">
    <source>
        <dbReference type="Proteomes" id="UP001215598"/>
    </source>
</evidence>
<sequence length="288" mass="32203">MPTQAATGAPELSDDPNRERGVPVKLGPRQKLVGRRPTICDDVFNVEKAPAWLPRAVTPSNPFLSPQHAPSFRRRFFANEFSRGGLWRGCFREEHWTEKHPRARGNMHRVPRFIWHSRSTKISTPIPRFHPHRQAGHASAIVARSRQIPTVDKYIVSGTDTRAREDIENAVNIGSTKSASPNSKTGMVSSCFNAVIATLRIVASSFILSGPLKIRTRLYCSPGCQKSAWRKHQLACHDHEIEPRLLLSQILELLVAALEKGPIFVELTLQNRSSLSTTDAVTFALVPR</sequence>
<comment type="caution">
    <text evidence="2">The sequence shown here is derived from an EMBL/GenBank/DDBJ whole genome shotgun (WGS) entry which is preliminary data.</text>
</comment>
<keyword evidence="3" id="KW-1185">Reference proteome</keyword>
<reference evidence="2" key="1">
    <citation type="submission" date="2023-03" db="EMBL/GenBank/DDBJ databases">
        <title>Massive genome expansion in bonnet fungi (Mycena s.s.) driven by repeated elements and novel gene families across ecological guilds.</title>
        <authorList>
            <consortium name="Lawrence Berkeley National Laboratory"/>
            <person name="Harder C.B."/>
            <person name="Miyauchi S."/>
            <person name="Viragh M."/>
            <person name="Kuo A."/>
            <person name="Thoen E."/>
            <person name="Andreopoulos B."/>
            <person name="Lu D."/>
            <person name="Skrede I."/>
            <person name="Drula E."/>
            <person name="Henrissat B."/>
            <person name="Morin E."/>
            <person name="Kohler A."/>
            <person name="Barry K."/>
            <person name="LaButti K."/>
            <person name="Morin E."/>
            <person name="Salamov A."/>
            <person name="Lipzen A."/>
            <person name="Mereny Z."/>
            <person name="Hegedus B."/>
            <person name="Baldrian P."/>
            <person name="Stursova M."/>
            <person name="Weitz H."/>
            <person name="Taylor A."/>
            <person name="Grigoriev I.V."/>
            <person name="Nagy L.G."/>
            <person name="Martin F."/>
            <person name="Kauserud H."/>
        </authorList>
    </citation>
    <scope>NUCLEOTIDE SEQUENCE</scope>
    <source>
        <strain evidence="2">CBHHK182m</strain>
    </source>
</reference>
<organism evidence="2 3">
    <name type="scientific">Mycena metata</name>
    <dbReference type="NCBI Taxonomy" id="1033252"/>
    <lineage>
        <taxon>Eukaryota</taxon>
        <taxon>Fungi</taxon>
        <taxon>Dikarya</taxon>
        <taxon>Basidiomycota</taxon>
        <taxon>Agaricomycotina</taxon>
        <taxon>Agaricomycetes</taxon>
        <taxon>Agaricomycetidae</taxon>
        <taxon>Agaricales</taxon>
        <taxon>Marasmiineae</taxon>
        <taxon>Mycenaceae</taxon>
        <taxon>Mycena</taxon>
    </lineage>
</organism>
<dbReference type="Proteomes" id="UP001215598">
    <property type="component" value="Unassembled WGS sequence"/>
</dbReference>
<dbReference type="AlphaFoldDB" id="A0AAD7N245"/>
<evidence type="ECO:0000256" key="1">
    <source>
        <dbReference type="SAM" id="MobiDB-lite"/>
    </source>
</evidence>
<evidence type="ECO:0000313" key="2">
    <source>
        <dbReference type="EMBL" id="KAJ7743131.1"/>
    </source>
</evidence>
<protein>
    <submittedName>
        <fullName evidence="2">Uncharacterized protein</fullName>
    </submittedName>
</protein>
<accession>A0AAD7N245</accession>